<dbReference type="STRING" id="1852522.SAMN06295960_2257"/>
<proteinExistence type="predicted"/>
<name>A0A1X7K9W4_9BACL</name>
<dbReference type="EMBL" id="FXAZ01000002">
    <property type="protein sequence ID" value="SMG37871.1"/>
    <property type="molecule type" value="Genomic_DNA"/>
</dbReference>
<dbReference type="CDD" id="cd01392">
    <property type="entry name" value="HTH_LacI"/>
    <property type="match status" value="1"/>
</dbReference>
<dbReference type="Pfam" id="PF13377">
    <property type="entry name" value="Peripla_BP_3"/>
    <property type="match status" value="1"/>
</dbReference>
<keyword evidence="3" id="KW-0238">DNA-binding</keyword>
<dbReference type="Gene3D" id="1.10.260.40">
    <property type="entry name" value="lambda repressor-like DNA-binding domains"/>
    <property type="match status" value="1"/>
</dbReference>
<dbReference type="SUPFAM" id="SSF47413">
    <property type="entry name" value="lambda repressor-like DNA-binding domains"/>
    <property type="match status" value="1"/>
</dbReference>
<sequence>MTTLREIAERVGVSISTVSRVINQDDSRRISDETKQKIWKVAKEMDYRSSRRAKSYRPGAKRGREHASKLPVIGCIVALQDNKYNHPYFSPIIQGMEAKLLESGLTLSFLHTQAELKNEVLFNTLLDTRGLSGLICIEGLTSSLYKRLKERVPVIVGIDVNDSEIPIISYDRMSAAHTAVKHLIELGHQDIGFIGGTGLSGKLDREKRFTGYRRALEEYQLPYQAQWTINSHWDADESYEQMKGLLMAAERPTAMFCASDMMAIAAMRAVTEAGLSIPRDISFIGIDDIEFSKYTTPPLSTIHIPKYEMGYAAAKTLLDSLEDPYPFAFRMQLPFKLITRSSVTRVEAMSVGQV</sequence>
<gene>
    <name evidence="6" type="ORF">SAMN06295960_2257</name>
</gene>
<keyword evidence="7" id="KW-1185">Reference proteome</keyword>
<dbReference type="InterPro" id="IPR028082">
    <property type="entry name" value="Peripla_BP_I"/>
</dbReference>
<dbReference type="InterPro" id="IPR000843">
    <property type="entry name" value="HTH_LacI"/>
</dbReference>
<dbReference type="PANTHER" id="PTHR30146:SF148">
    <property type="entry name" value="HTH-TYPE TRANSCRIPTIONAL REPRESSOR PURR-RELATED"/>
    <property type="match status" value="1"/>
</dbReference>
<reference evidence="6 7" key="1">
    <citation type="submission" date="2017-04" db="EMBL/GenBank/DDBJ databases">
        <authorList>
            <person name="Afonso C.L."/>
            <person name="Miller P.J."/>
            <person name="Scott M.A."/>
            <person name="Spackman E."/>
            <person name="Goraichik I."/>
            <person name="Dimitrov K.M."/>
            <person name="Suarez D.L."/>
            <person name="Swayne D.E."/>
        </authorList>
    </citation>
    <scope>NUCLEOTIDE SEQUENCE [LARGE SCALE GENOMIC DNA]</scope>
    <source>
        <strain evidence="6 7">11</strain>
    </source>
</reference>
<keyword evidence="1" id="KW-0678">Repressor</keyword>
<dbReference type="OrthoDB" id="43195at2"/>
<evidence type="ECO:0000313" key="7">
    <source>
        <dbReference type="Proteomes" id="UP000193834"/>
    </source>
</evidence>
<dbReference type="InterPro" id="IPR010982">
    <property type="entry name" value="Lambda_DNA-bd_dom_sf"/>
</dbReference>
<evidence type="ECO:0000313" key="6">
    <source>
        <dbReference type="EMBL" id="SMG37871.1"/>
    </source>
</evidence>
<dbReference type="PROSITE" id="PS50932">
    <property type="entry name" value="HTH_LACI_2"/>
    <property type="match status" value="1"/>
</dbReference>
<dbReference type="SUPFAM" id="SSF53822">
    <property type="entry name" value="Periplasmic binding protein-like I"/>
    <property type="match status" value="1"/>
</dbReference>
<feature type="domain" description="HTH lacI-type" evidence="5">
    <location>
        <begin position="2"/>
        <end position="58"/>
    </location>
</feature>
<evidence type="ECO:0000256" key="2">
    <source>
        <dbReference type="ARBA" id="ARBA00023015"/>
    </source>
</evidence>
<dbReference type="RefSeq" id="WP_085494440.1">
    <property type="nucleotide sequence ID" value="NZ_FXAZ01000002.1"/>
</dbReference>
<dbReference type="PANTHER" id="PTHR30146">
    <property type="entry name" value="LACI-RELATED TRANSCRIPTIONAL REPRESSOR"/>
    <property type="match status" value="1"/>
</dbReference>
<accession>A0A1X7K9W4</accession>
<dbReference type="PROSITE" id="PS00356">
    <property type="entry name" value="HTH_LACI_1"/>
    <property type="match status" value="1"/>
</dbReference>
<dbReference type="GO" id="GO:0003700">
    <property type="term" value="F:DNA-binding transcription factor activity"/>
    <property type="evidence" value="ECO:0007669"/>
    <property type="project" value="TreeGrafter"/>
</dbReference>
<dbReference type="AlphaFoldDB" id="A0A1X7K9W4"/>
<dbReference type="CDD" id="cd01544">
    <property type="entry name" value="PBP1_GalR"/>
    <property type="match status" value="1"/>
</dbReference>
<dbReference type="GO" id="GO:0000976">
    <property type="term" value="F:transcription cis-regulatory region binding"/>
    <property type="evidence" value="ECO:0007669"/>
    <property type="project" value="TreeGrafter"/>
</dbReference>
<organism evidence="6 7">
    <name type="scientific">Paenibacillus aquistagni</name>
    <dbReference type="NCBI Taxonomy" id="1852522"/>
    <lineage>
        <taxon>Bacteria</taxon>
        <taxon>Bacillati</taxon>
        <taxon>Bacillota</taxon>
        <taxon>Bacilli</taxon>
        <taxon>Bacillales</taxon>
        <taxon>Paenibacillaceae</taxon>
        <taxon>Paenibacillus</taxon>
    </lineage>
</organism>
<dbReference type="SMART" id="SM00354">
    <property type="entry name" value="HTH_LACI"/>
    <property type="match status" value="1"/>
</dbReference>
<dbReference type="Proteomes" id="UP000193834">
    <property type="component" value="Unassembled WGS sequence"/>
</dbReference>
<dbReference type="Pfam" id="PF00356">
    <property type="entry name" value="LacI"/>
    <property type="match status" value="1"/>
</dbReference>
<evidence type="ECO:0000256" key="1">
    <source>
        <dbReference type="ARBA" id="ARBA00022491"/>
    </source>
</evidence>
<evidence type="ECO:0000256" key="3">
    <source>
        <dbReference type="ARBA" id="ARBA00023125"/>
    </source>
</evidence>
<keyword evidence="2" id="KW-0805">Transcription regulation</keyword>
<evidence type="ECO:0000256" key="4">
    <source>
        <dbReference type="ARBA" id="ARBA00023163"/>
    </source>
</evidence>
<dbReference type="Gene3D" id="3.40.50.2300">
    <property type="match status" value="2"/>
</dbReference>
<keyword evidence="4" id="KW-0804">Transcription</keyword>
<protein>
    <submittedName>
        <fullName evidence="6">Transcriptional regulator, LacI family</fullName>
    </submittedName>
</protein>
<evidence type="ECO:0000259" key="5">
    <source>
        <dbReference type="PROSITE" id="PS50932"/>
    </source>
</evidence>
<dbReference type="InterPro" id="IPR046335">
    <property type="entry name" value="LacI/GalR-like_sensor"/>
</dbReference>